<evidence type="ECO:0000256" key="2">
    <source>
        <dbReference type="SAM" id="MobiDB-lite"/>
    </source>
</evidence>
<keyword evidence="1" id="KW-0945">Host-virus interaction</keyword>
<dbReference type="GO" id="GO:0005975">
    <property type="term" value="P:carbohydrate metabolic process"/>
    <property type="evidence" value="ECO:0007669"/>
    <property type="project" value="InterPro"/>
</dbReference>
<feature type="compositionally biased region" description="Pro residues" evidence="2">
    <location>
        <begin position="613"/>
        <end position="637"/>
    </location>
</feature>
<protein>
    <recommendedName>
        <fullName evidence="5">GH18 domain-containing protein</fullName>
    </recommendedName>
</protein>
<dbReference type="Gene3D" id="3.20.20.80">
    <property type="entry name" value="Glycosidases"/>
    <property type="match status" value="1"/>
</dbReference>
<dbReference type="InterPro" id="IPR001223">
    <property type="entry name" value="Glyco_hydro18_cat"/>
</dbReference>
<proteinExistence type="predicted"/>
<evidence type="ECO:0000256" key="1">
    <source>
        <dbReference type="ARBA" id="ARBA00022581"/>
    </source>
</evidence>
<dbReference type="CDD" id="cd00598">
    <property type="entry name" value="GH18_chitinase-like"/>
    <property type="match status" value="1"/>
</dbReference>
<dbReference type="InterPro" id="IPR017853">
    <property type="entry name" value="GH"/>
</dbReference>
<feature type="domain" description="GH18" evidence="5">
    <location>
        <begin position="319"/>
        <end position="610"/>
    </location>
</feature>
<dbReference type="Pfam" id="PF00704">
    <property type="entry name" value="Glyco_hydro_18"/>
    <property type="match status" value="1"/>
</dbReference>
<feature type="chain" id="PRO_5031168385" description="GH18 domain-containing protein" evidence="4">
    <location>
        <begin position="22"/>
        <end position="829"/>
    </location>
</feature>
<name>A0A7S1NGW1_9EUGL</name>
<dbReference type="PROSITE" id="PS51910">
    <property type="entry name" value="GH18_2"/>
    <property type="match status" value="1"/>
</dbReference>
<evidence type="ECO:0000256" key="4">
    <source>
        <dbReference type="SAM" id="SignalP"/>
    </source>
</evidence>
<accession>A0A7S1NGW1</accession>
<dbReference type="EMBL" id="HBGA01080914">
    <property type="protein sequence ID" value="CAD9019055.1"/>
    <property type="molecule type" value="Transcribed_RNA"/>
</dbReference>
<keyword evidence="3" id="KW-0472">Membrane</keyword>
<dbReference type="PANTHER" id="PTHR13037:SF24">
    <property type="entry name" value="POLYCOMB PROTEIN PCL-RELATED"/>
    <property type="match status" value="1"/>
</dbReference>
<keyword evidence="3" id="KW-0812">Transmembrane</keyword>
<sequence length="829" mass="89157">MHFCWRTFCCLLSALIFRVDGHGAIISISGSSKGGRNWQAHQGHVKGLSEWDPYSLNGVAGRVDETNSPCGEPGQTSHAEQYRGMENHWLVDGSWAPGQEVEISMRITANHGGQMEFRWMCGDDKSTTEMEDFYDVASGLLTESACFGTYPSANFRNGRCLVPRLLQRVHKGETKNYWARKPDQYILAQSPQCQENVENGVFKMHYRLPATQCRRIVVQWWWTTSNGCIPPEWRAAKDTDFPTCASGWPTWTMADCDPASHSKAGAGEQFTNCIDFDLGSEPVVSPAASPSPIPATVSPSAAVASPSPSPSPSPAVHRPGRRVVYIGWVLSSWTDLIADLRTLLEAGYTYINLAFWLPDWDADAVGVWKAMSTTQKQASLNLVHSYGAQLLVSCGGATMDLEAVMLKMTGTEFGQACAQFALDHSLDGVDFDLETHAGNSAPFRDGSLIAWAVDATRTARALLGHDRFISHAPQAPYFGVWAGDRLGYVEIMRQAGDDIDFLNVQYYNQGAGVYETYESTFLRSSSWWASTAVMELAGNGVALNKIVVGKCFVGDCGDGYVSAATMAQWARRAASELGWHGGVMNWVHKASRPGPTETWGAALIGSVVSSPNPARPSPSPAAPASPSPAAPASPSPAAPTCTCPGAPASPSPAAPAAPSPSPVLAVSPIPQPSPLPVSRFTVVPLSVSEWYVSLAITPNAEAVSAYLVHPEGRFALTKQSWLNAFTLNAPKRLYADASVQLEIVATDGTSTLVAYPWLMGTRRAMQPLAFEGVVGAERPDSSQPQLVFAAVCSTTLLAAVGVLVAARRRHRTIAVTEEVELAGDLTFVV</sequence>
<feature type="transmembrane region" description="Helical" evidence="3">
    <location>
        <begin position="786"/>
        <end position="806"/>
    </location>
</feature>
<gene>
    <name evidence="6" type="ORF">EGYM00392_LOCUS30169</name>
</gene>
<organism evidence="6">
    <name type="scientific">Eutreptiella gymnastica</name>
    <dbReference type="NCBI Taxonomy" id="73025"/>
    <lineage>
        <taxon>Eukaryota</taxon>
        <taxon>Discoba</taxon>
        <taxon>Euglenozoa</taxon>
        <taxon>Euglenida</taxon>
        <taxon>Spirocuta</taxon>
        <taxon>Euglenophyceae</taxon>
        <taxon>Eutreptiales</taxon>
        <taxon>Eutreptiaceae</taxon>
        <taxon>Eutreptiella</taxon>
    </lineage>
</organism>
<evidence type="ECO:0000259" key="5">
    <source>
        <dbReference type="PROSITE" id="PS51910"/>
    </source>
</evidence>
<feature type="signal peptide" evidence="4">
    <location>
        <begin position="1"/>
        <end position="21"/>
    </location>
</feature>
<feature type="compositionally biased region" description="Pro residues" evidence="2">
    <location>
        <begin position="647"/>
        <end position="661"/>
    </location>
</feature>
<evidence type="ECO:0000256" key="3">
    <source>
        <dbReference type="SAM" id="Phobius"/>
    </source>
</evidence>
<reference evidence="6" key="1">
    <citation type="submission" date="2021-01" db="EMBL/GenBank/DDBJ databases">
        <authorList>
            <person name="Corre E."/>
            <person name="Pelletier E."/>
            <person name="Niang G."/>
            <person name="Scheremetjew M."/>
            <person name="Finn R."/>
            <person name="Kale V."/>
            <person name="Holt S."/>
            <person name="Cochrane G."/>
            <person name="Meng A."/>
            <person name="Brown T."/>
            <person name="Cohen L."/>
        </authorList>
    </citation>
    <scope>NUCLEOTIDE SEQUENCE</scope>
    <source>
        <strain evidence="6">NIES-381</strain>
    </source>
</reference>
<dbReference type="PANTHER" id="PTHR13037">
    <property type="entry name" value="FORMIN"/>
    <property type="match status" value="1"/>
</dbReference>
<evidence type="ECO:0000313" key="6">
    <source>
        <dbReference type="EMBL" id="CAD9019055.1"/>
    </source>
</evidence>
<dbReference type="SUPFAM" id="SSF51445">
    <property type="entry name" value="(Trans)glycosidases"/>
    <property type="match status" value="1"/>
</dbReference>
<feature type="region of interest" description="Disordered" evidence="2">
    <location>
        <begin position="610"/>
        <end position="662"/>
    </location>
</feature>
<dbReference type="AlphaFoldDB" id="A0A7S1NGW1"/>
<feature type="region of interest" description="Disordered" evidence="2">
    <location>
        <begin position="285"/>
        <end position="317"/>
    </location>
</feature>
<feature type="compositionally biased region" description="Low complexity" evidence="2">
    <location>
        <begin position="285"/>
        <end position="306"/>
    </location>
</feature>
<keyword evidence="3" id="KW-1133">Transmembrane helix</keyword>
<keyword evidence="4" id="KW-0732">Signal</keyword>